<dbReference type="EMBL" id="CP034587">
    <property type="protein sequence ID" value="AZQ75121.1"/>
    <property type="molecule type" value="Genomic_DNA"/>
</dbReference>
<dbReference type="RefSeq" id="WP_126917623.1">
    <property type="nucleotide sequence ID" value="NZ_CP034587.1"/>
</dbReference>
<feature type="compositionally biased region" description="Low complexity" evidence="1">
    <location>
        <begin position="415"/>
        <end position="427"/>
    </location>
</feature>
<dbReference type="OrthoDB" id="3439521at2"/>
<sequence length="442" mass="48759">MPATARIPSLLYYAGSYELLKEVAARLRLLTTPNGRLPGDRLPEGLWAKSRAIRRDARTAAEDSERAERGRDSFEGLLWDPRQAWARPTTLVSPGSSALFARPDLPPFLTAWRDGEAAWPFADAPFPRDFLLAGHPLLRLRALLPDGPAPGYERDRIHLDAGEQLAAGLLLARAGRYDLLAHVVAAGDRALLDEVRPAFGTATREDTARALRDALADDRRRRDHLFGQYAVEPDPEPDERWIDLDWDAVRRSLDADSPDLRRQAAELVTHPRCPAELRALVAGRWTDSFVWSRLLSDRPTGLHLLRALPMRPDRSLAAAFSYTAWDGVGVDDILDLAHPADLVLRDAAGLPGIARWHPRQCVITAQDQQGAMRLARAVTEAADHHLGDDPGAWTIGCRLVEGPRFTGSVNELLKRAAAGRPRPGAAPRADDPPAPARSDDRR</sequence>
<organism evidence="2 3">
    <name type="scientific">Streptomyces luteoverticillatus</name>
    <name type="common">Streptoverticillium luteoverticillatus</name>
    <dbReference type="NCBI Taxonomy" id="66425"/>
    <lineage>
        <taxon>Bacteria</taxon>
        <taxon>Bacillati</taxon>
        <taxon>Actinomycetota</taxon>
        <taxon>Actinomycetes</taxon>
        <taxon>Kitasatosporales</taxon>
        <taxon>Streptomycetaceae</taxon>
        <taxon>Streptomyces</taxon>
    </lineage>
</organism>
<proteinExistence type="predicted"/>
<gene>
    <name evidence="2" type="ORF">EKH77_31760</name>
</gene>
<dbReference type="Proteomes" id="UP000267900">
    <property type="component" value="Chromosome"/>
</dbReference>
<keyword evidence="3" id="KW-1185">Reference proteome</keyword>
<evidence type="ECO:0000313" key="2">
    <source>
        <dbReference type="EMBL" id="AZQ75121.1"/>
    </source>
</evidence>
<name>A0A3Q9FYW4_STRLT</name>
<protein>
    <submittedName>
        <fullName evidence="2">Uncharacterized protein</fullName>
    </submittedName>
</protein>
<evidence type="ECO:0000256" key="1">
    <source>
        <dbReference type="SAM" id="MobiDB-lite"/>
    </source>
</evidence>
<dbReference type="AlphaFoldDB" id="A0A3Q9FYW4"/>
<evidence type="ECO:0000313" key="3">
    <source>
        <dbReference type="Proteomes" id="UP000267900"/>
    </source>
</evidence>
<feature type="region of interest" description="Disordered" evidence="1">
    <location>
        <begin position="415"/>
        <end position="442"/>
    </location>
</feature>
<reference evidence="2 3" key="1">
    <citation type="submission" date="2018-12" db="EMBL/GenBank/DDBJ databases">
        <title>The whole draft genome of Streptomyce luteoverticillatus CGMCC 15060.</title>
        <authorList>
            <person name="Feng Z."/>
            <person name="Chen G."/>
            <person name="Zhang J."/>
            <person name="Zhu H."/>
            <person name="Yu X."/>
            <person name="Zhang W."/>
            <person name="Zhang X."/>
        </authorList>
    </citation>
    <scope>NUCLEOTIDE SEQUENCE [LARGE SCALE GENOMIC DNA]</scope>
    <source>
        <strain evidence="2 3">CGMCC 15060</strain>
    </source>
</reference>
<accession>A0A3Q9FYW4</accession>